<organism evidence="1 2">
    <name type="scientific">Coraliomargarita sinensis</name>
    <dbReference type="NCBI Taxonomy" id="2174842"/>
    <lineage>
        <taxon>Bacteria</taxon>
        <taxon>Pseudomonadati</taxon>
        <taxon>Verrucomicrobiota</taxon>
        <taxon>Opitutia</taxon>
        <taxon>Puniceicoccales</taxon>
        <taxon>Coraliomargaritaceae</taxon>
        <taxon>Coraliomargarita</taxon>
    </lineage>
</organism>
<evidence type="ECO:0000313" key="1">
    <source>
        <dbReference type="EMBL" id="PXA04057.1"/>
    </source>
</evidence>
<dbReference type="InParanoid" id="A0A317ZID5"/>
<proteinExistence type="predicted"/>
<dbReference type="AlphaFoldDB" id="A0A317ZID5"/>
<evidence type="ECO:0000313" key="2">
    <source>
        <dbReference type="Proteomes" id="UP000247099"/>
    </source>
</evidence>
<reference evidence="1 2" key="1">
    <citation type="submission" date="2018-05" db="EMBL/GenBank/DDBJ databases">
        <title>Coraliomargarita sinensis sp. nov., isolated from a marine solar saltern.</title>
        <authorList>
            <person name="Zhou L.Y."/>
        </authorList>
    </citation>
    <scope>NUCLEOTIDE SEQUENCE [LARGE SCALE GENOMIC DNA]</scope>
    <source>
        <strain evidence="1 2">WN38</strain>
    </source>
</reference>
<sequence>MAGKSFFFFFDRKTLMAVSKGMNKTKTLLSLFSAVSFVATSASGELLVYEGFDYGAAGEPLDAYTSVGTEPVGLAGTGTGQWTDADSATHDSYLKSGSLSFSNLATSGNHIGYENNNQSDRYNRGLETTGFSSGSIYFSFLFEKLQSNFGADREGFAVMNQVAPQARWDSGNSGAIGLEGFAVAAVDGSNLQAVGYDGTSGTRTVSGGSVPITVVNGGSNTSISNVAVNFIVGEISFNTGTGGADVFSLYNFADDGSLDTSALDSNSDATLIDTIEFDMDESTLNTLNLTRQVNVNYDEVRIGTTLGDVLVPVPEASTFTLLGLSGLFLLRRRRRS</sequence>
<dbReference type="EMBL" id="QHJQ01000005">
    <property type="protein sequence ID" value="PXA04057.1"/>
    <property type="molecule type" value="Genomic_DNA"/>
</dbReference>
<accession>A0A317ZID5</accession>
<comment type="caution">
    <text evidence="1">The sequence shown here is derived from an EMBL/GenBank/DDBJ whole genome shotgun (WGS) entry which is preliminary data.</text>
</comment>
<dbReference type="Proteomes" id="UP000247099">
    <property type="component" value="Unassembled WGS sequence"/>
</dbReference>
<gene>
    <name evidence="1" type="ORF">DDZ13_08430</name>
</gene>
<evidence type="ECO:0008006" key="3">
    <source>
        <dbReference type="Google" id="ProtNLM"/>
    </source>
</evidence>
<name>A0A317ZID5_9BACT</name>
<keyword evidence="2" id="KW-1185">Reference proteome</keyword>
<protein>
    <recommendedName>
        <fullName evidence="3">PEP-CTERM protein-sorting domain-containing protein</fullName>
    </recommendedName>
</protein>